<proteinExistence type="predicted"/>
<evidence type="ECO:0000313" key="2">
    <source>
        <dbReference type="EMBL" id="EXY90048.1"/>
    </source>
</evidence>
<sequence>MYGKISGMQCVFIFFFPQTLSSVLFLCHWRIGGVVSLKCD</sequence>
<keyword evidence="1" id="KW-1133">Transmembrane helix</keyword>
<evidence type="ECO:0000256" key="1">
    <source>
        <dbReference type="SAM" id="Phobius"/>
    </source>
</evidence>
<dbReference type="Proteomes" id="UP000020773">
    <property type="component" value="Unassembled WGS sequence"/>
</dbReference>
<keyword evidence="1" id="KW-0812">Transmembrane</keyword>
<dbReference type="AlphaFoldDB" id="A0A015VVN8"/>
<evidence type="ECO:0000313" key="3">
    <source>
        <dbReference type="Proteomes" id="UP000020773"/>
    </source>
</evidence>
<organism evidence="2 3">
    <name type="scientific">Bacteroides fragilis str. 3998T(B)3</name>
    <dbReference type="NCBI Taxonomy" id="1339316"/>
    <lineage>
        <taxon>Bacteria</taxon>
        <taxon>Pseudomonadati</taxon>
        <taxon>Bacteroidota</taxon>
        <taxon>Bacteroidia</taxon>
        <taxon>Bacteroidales</taxon>
        <taxon>Bacteroidaceae</taxon>
        <taxon>Bacteroides</taxon>
    </lineage>
</organism>
<feature type="transmembrane region" description="Helical" evidence="1">
    <location>
        <begin position="12"/>
        <end position="31"/>
    </location>
</feature>
<gene>
    <name evidence="2" type="ORF">M125_3283</name>
</gene>
<protein>
    <submittedName>
        <fullName evidence="2">Putative membrane protein</fullName>
    </submittedName>
</protein>
<comment type="caution">
    <text evidence="2">The sequence shown here is derived from an EMBL/GenBank/DDBJ whole genome shotgun (WGS) entry which is preliminary data.</text>
</comment>
<accession>A0A015VVN8</accession>
<dbReference type="EMBL" id="JGDB01000202">
    <property type="protein sequence ID" value="EXY90048.1"/>
    <property type="molecule type" value="Genomic_DNA"/>
</dbReference>
<name>A0A015VVN8_BACFG</name>
<reference evidence="2 3" key="1">
    <citation type="submission" date="2014-02" db="EMBL/GenBank/DDBJ databases">
        <authorList>
            <person name="Sears C."/>
            <person name="Carroll K."/>
            <person name="Sack B.R."/>
            <person name="Qadri F."/>
            <person name="Myers L.L."/>
            <person name="Chung G.-T."/>
            <person name="Escheverria P."/>
            <person name="Fraser C.M."/>
            <person name="Sadzewicz L."/>
            <person name="Shefchek K.A."/>
            <person name="Tallon L."/>
            <person name="Das S.P."/>
            <person name="Daugherty S."/>
            <person name="Mongodin E.F."/>
        </authorList>
    </citation>
    <scope>NUCLEOTIDE SEQUENCE [LARGE SCALE GENOMIC DNA]</scope>
    <source>
        <strain evidence="3">3998T(B)3</strain>
    </source>
</reference>
<keyword evidence="1" id="KW-0472">Membrane</keyword>